<evidence type="ECO:0000256" key="3">
    <source>
        <dbReference type="ARBA" id="ARBA00022741"/>
    </source>
</evidence>
<accession>A0ABX8C9T0</accession>
<dbReference type="PANTHER" id="PTHR43335">
    <property type="entry name" value="ABC TRANSPORTER, ATP-BINDING PROTEIN"/>
    <property type="match status" value="1"/>
</dbReference>
<evidence type="ECO:0000256" key="2">
    <source>
        <dbReference type="ARBA" id="ARBA00022448"/>
    </source>
</evidence>
<dbReference type="PROSITE" id="PS50893">
    <property type="entry name" value="ABC_TRANSPORTER_2"/>
    <property type="match status" value="1"/>
</dbReference>
<name>A0ABX8C9T0_9ACTN</name>
<evidence type="ECO:0000313" key="8">
    <source>
        <dbReference type="Proteomes" id="UP000678016"/>
    </source>
</evidence>
<feature type="domain" description="ABC transporter" evidence="6">
    <location>
        <begin position="2"/>
        <end position="227"/>
    </location>
</feature>
<keyword evidence="2" id="KW-0813">Transport</keyword>
<dbReference type="EMBL" id="CP074132">
    <property type="protein sequence ID" value="QUX29743.1"/>
    <property type="molecule type" value="Genomic_DNA"/>
</dbReference>
<dbReference type="InterPro" id="IPR027417">
    <property type="entry name" value="P-loop_NTPase"/>
</dbReference>
<dbReference type="Gene3D" id="3.40.50.300">
    <property type="entry name" value="P-loop containing nucleotide triphosphate hydrolases"/>
    <property type="match status" value="1"/>
</dbReference>
<dbReference type="InterPro" id="IPR017871">
    <property type="entry name" value="ABC_transporter-like_CS"/>
</dbReference>
<gene>
    <name evidence="7" type="ORF">KGD83_03985</name>
</gene>
<feature type="compositionally biased region" description="Basic and acidic residues" evidence="5">
    <location>
        <begin position="247"/>
        <end position="277"/>
    </location>
</feature>
<evidence type="ECO:0000259" key="6">
    <source>
        <dbReference type="PROSITE" id="PS50893"/>
    </source>
</evidence>
<comment type="similarity">
    <text evidence="1">Belongs to the ABC transporter superfamily.</text>
</comment>
<evidence type="ECO:0000313" key="7">
    <source>
        <dbReference type="EMBL" id="QUX29743.1"/>
    </source>
</evidence>
<dbReference type="CDD" id="cd03268">
    <property type="entry name" value="ABC_BcrA_bacitracin_resist"/>
    <property type="match status" value="1"/>
</dbReference>
<feature type="compositionally biased region" description="Basic and acidic residues" evidence="5">
    <location>
        <begin position="296"/>
        <end position="333"/>
    </location>
</feature>
<protein>
    <submittedName>
        <fullName evidence="7">ABC transporter ATP-binding protein</fullName>
    </submittedName>
</protein>
<dbReference type="Pfam" id="PF00005">
    <property type="entry name" value="ABC_tran"/>
    <property type="match status" value="1"/>
</dbReference>
<dbReference type="InterPro" id="IPR003439">
    <property type="entry name" value="ABC_transporter-like_ATP-bd"/>
</dbReference>
<feature type="region of interest" description="Disordered" evidence="5">
    <location>
        <begin position="244"/>
        <end position="337"/>
    </location>
</feature>
<keyword evidence="4 7" id="KW-0067">ATP-binding</keyword>
<dbReference type="SMART" id="SM00382">
    <property type="entry name" value="AAA"/>
    <property type="match status" value="1"/>
</dbReference>
<dbReference type="InterPro" id="IPR003593">
    <property type="entry name" value="AAA+_ATPase"/>
</dbReference>
<evidence type="ECO:0000256" key="5">
    <source>
        <dbReference type="SAM" id="MobiDB-lite"/>
    </source>
</evidence>
<dbReference type="SUPFAM" id="SSF52540">
    <property type="entry name" value="P-loop containing nucleoside triphosphate hydrolases"/>
    <property type="match status" value="1"/>
</dbReference>
<reference evidence="8" key="1">
    <citation type="submission" date="2021-05" db="EMBL/GenBank/DDBJ databases">
        <title>Direct Submission.</title>
        <authorList>
            <person name="Li K."/>
            <person name="Gao J."/>
        </authorList>
    </citation>
    <scope>NUCLEOTIDE SEQUENCE [LARGE SCALE GENOMIC DNA]</scope>
    <source>
        <strain evidence="8">HDS12</strain>
    </source>
</reference>
<sequence length="432" mass="45004">MLTVRELTKRYGGRTAVDGLTFTVEPGRVTGFLGPNGAGKSTTMRMMLGLARPTSGQALVNGREYARLDRPTRQVGALLSPDAAHPGRSARAHLTAKAAGGGIPRSRVDEVLEEVGLTGVARQRVHGYSLGMRQRLGVADALLGDPGVLLFDEPVNGLDLDGVRWMRDLTRRLADEGRTVFVSSHLMSEMEMVADHLVVVGRGRLIADAPISEVIAAWSRTHVLVRSPDAARLREGLERLGPSVRTEAAEDARDDRGVRGVREAGDARDGGGVRDGGEPGSARGVRVGGEPGSVGDVRDSGDSGAERSARGAGDGRGRDGSRNRGDGWDRGDGRSSGLRVFGLGVAEVGDHAHAVGARVHGLRLEEASLEEAYLELTGDSVEYGVRSGPASGQNASGNAPGDTGPAAGDPVSPGSTAGPAGPLRRLGRGRSR</sequence>
<dbReference type="PANTHER" id="PTHR43335:SF4">
    <property type="entry name" value="ABC TRANSPORTER, ATP-BINDING PROTEIN"/>
    <property type="match status" value="1"/>
</dbReference>
<dbReference type="PROSITE" id="PS00211">
    <property type="entry name" value="ABC_TRANSPORTER_1"/>
    <property type="match status" value="1"/>
</dbReference>
<evidence type="ECO:0000256" key="4">
    <source>
        <dbReference type="ARBA" id="ARBA00022840"/>
    </source>
</evidence>
<evidence type="ECO:0000256" key="1">
    <source>
        <dbReference type="ARBA" id="ARBA00005417"/>
    </source>
</evidence>
<proteinExistence type="inferred from homology"/>
<dbReference type="Proteomes" id="UP000678016">
    <property type="component" value="Chromosome"/>
</dbReference>
<dbReference type="GO" id="GO:0005524">
    <property type="term" value="F:ATP binding"/>
    <property type="evidence" value="ECO:0007669"/>
    <property type="project" value="UniProtKB-KW"/>
</dbReference>
<organism evidence="7 8">
    <name type="scientific">Nocardiopsis akebiae</name>
    <dbReference type="NCBI Taxonomy" id="2831968"/>
    <lineage>
        <taxon>Bacteria</taxon>
        <taxon>Bacillati</taxon>
        <taxon>Actinomycetota</taxon>
        <taxon>Actinomycetes</taxon>
        <taxon>Streptosporangiales</taxon>
        <taxon>Nocardiopsidaceae</taxon>
        <taxon>Nocardiopsis</taxon>
    </lineage>
</organism>
<keyword evidence="8" id="KW-1185">Reference proteome</keyword>
<feature type="region of interest" description="Disordered" evidence="5">
    <location>
        <begin position="383"/>
        <end position="432"/>
    </location>
</feature>
<keyword evidence="3" id="KW-0547">Nucleotide-binding</keyword>